<accession>A0A4R5P900</accession>
<keyword evidence="5" id="KW-0560">Oxidoreductase</keyword>
<comment type="cofactor">
    <cofactor evidence="1">
        <name>FMN</name>
        <dbReference type="ChEBI" id="CHEBI:58210"/>
    </cofactor>
</comment>
<dbReference type="PANTHER" id="PTHR43673">
    <property type="entry name" value="NAD(P)H NITROREDUCTASE YDGI-RELATED"/>
    <property type="match status" value="1"/>
</dbReference>
<dbReference type="SUPFAM" id="SSF55469">
    <property type="entry name" value="FMN-dependent nitroreductase-like"/>
    <property type="match status" value="1"/>
</dbReference>
<dbReference type="Pfam" id="PF00881">
    <property type="entry name" value="Nitroreductase"/>
    <property type="match status" value="1"/>
</dbReference>
<evidence type="ECO:0000256" key="2">
    <source>
        <dbReference type="ARBA" id="ARBA00007118"/>
    </source>
</evidence>
<feature type="region of interest" description="Disordered" evidence="6">
    <location>
        <begin position="212"/>
        <end position="231"/>
    </location>
</feature>
<sequence>MQASSWPISRSKPVSDPPDFDRLVRGRSAIRAFLPTPVPREILLAALESAQHAPSNSNIQPWRVAIVAGRTRDRLAAELTSYVREHGLSRIDLPEEFQAQRRALGSQVYGSMGIERYDSEARFLATLRNFNFFDAPTAAMVGLDGRLGIADAAGVGMYLQTLALALAARGVDTCIQVAPVMFPEVVRPVVGFSDQIDLVCAVAIGYRDPSAPVNSVRSPRNPLSENVTFLE</sequence>
<dbReference type="Gene3D" id="3.40.109.10">
    <property type="entry name" value="NADH Oxidase"/>
    <property type="match status" value="1"/>
</dbReference>
<evidence type="ECO:0000256" key="4">
    <source>
        <dbReference type="ARBA" id="ARBA00022643"/>
    </source>
</evidence>
<dbReference type="EMBL" id="RXLR01000017">
    <property type="protein sequence ID" value="TDH20347.1"/>
    <property type="molecule type" value="Genomic_DNA"/>
</dbReference>
<reference evidence="8 9" key="1">
    <citation type="journal article" date="2019" name="Sci. Rep.">
        <title>Extended insight into the Mycobacterium chelonae-abscessus complex through whole genome sequencing of Mycobacterium salmoniphilum outbreak and Mycobacterium salmoniphilum-like strains.</title>
        <authorList>
            <person name="Behra P.R.K."/>
            <person name="Das S."/>
            <person name="Pettersson B.M.F."/>
            <person name="Shirreff L."/>
            <person name="DuCote T."/>
            <person name="Jacobsson K.G."/>
            <person name="Ennis D.G."/>
            <person name="Kirsebom L.A."/>
        </authorList>
    </citation>
    <scope>NUCLEOTIDE SEQUENCE [LARGE SCALE GENOMIC DNA]</scope>
    <source>
        <strain evidence="8 9">DSM 45524</strain>
    </source>
</reference>
<evidence type="ECO:0000313" key="9">
    <source>
        <dbReference type="Proteomes" id="UP000295627"/>
    </source>
</evidence>
<dbReference type="GO" id="GO:0016491">
    <property type="term" value="F:oxidoreductase activity"/>
    <property type="evidence" value="ECO:0007669"/>
    <property type="project" value="UniProtKB-KW"/>
</dbReference>
<proteinExistence type="inferred from homology"/>
<feature type="domain" description="Nitroreductase" evidence="7">
    <location>
        <begin position="24"/>
        <end position="206"/>
    </location>
</feature>
<protein>
    <submittedName>
        <fullName evidence="8">Nitroreductase</fullName>
    </submittedName>
</protein>
<dbReference type="CDD" id="cd02136">
    <property type="entry name" value="PnbA_NfnB-like"/>
    <property type="match status" value="1"/>
</dbReference>
<gene>
    <name evidence="8" type="ORF">EJ571_16325</name>
</gene>
<evidence type="ECO:0000259" key="7">
    <source>
        <dbReference type="Pfam" id="PF00881"/>
    </source>
</evidence>
<name>A0A4R5P900_9MYCO</name>
<comment type="caution">
    <text evidence="8">The sequence shown here is derived from an EMBL/GenBank/DDBJ whole genome shotgun (WGS) entry which is preliminary data.</text>
</comment>
<evidence type="ECO:0000256" key="6">
    <source>
        <dbReference type="SAM" id="MobiDB-lite"/>
    </source>
</evidence>
<keyword evidence="4" id="KW-0288">FMN</keyword>
<dbReference type="PANTHER" id="PTHR43673:SF2">
    <property type="entry name" value="NITROREDUCTASE"/>
    <property type="match status" value="1"/>
</dbReference>
<dbReference type="InterPro" id="IPR029479">
    <property type="entry name" value="Nitroreductase"/>
</dbReference>
<keyword evidence="3" id="KW-0285">Flavoprotein</keyword>
<organism evidence="8 9">
    <name type="scientific">Mycobacteroides franklinii</name>
    <dbReference type="NCBI Taxonomy" id="948102"/>
    <lineage>
        <taxon>Bacteria</taxon>
        <taxon>Bacillati</taxon>
        <taxon>Actinomycetota</taxon>
        <taxon>Actinomycetes</taxon>
        <taxon>Mycobacteriales</taxon>
        <taxon>Mycobacteriaceae</taxon>
        <taxon>Mycobacteroides</taxon>
    </lineage>
</organism>
<evidence type="ECO:0000256" key="1">
    <source>
        <dbReference type="ARBA" id="ARBA00001917"/>
    </source>
</evidence>
<dbReference type="InterPro" id="IPR000415">
    <property type="entry name" value="Nitroreductase-like"/>
</dbReference>
<dbReference type="Proteomes" id="UP000295627">
    <property type="component" value="Unassembled WGS sequence"/>
</dbReference>
<dbReference type="AlphaFoldDB" id="A0A4R5P900"/>
<comment type="similarity">
    <text evidence="2">Belongs to the nitroreductase family.</text>
</comment>
<evidence type="ECO:0000313" key="8">
    <source>
        <dbReference type="EMBL" id="TDH20347.1"/>
    </source>
</evidence>
<evidence type="ECO:0000256" key="3">
    <source>
        <dbReference type="ARBA" id="ARBA00022630"/>
    </source>
</evidence>
<evidence type="ECO:0000256" key="5">
    <source>
        <dbReference type="ARBA" id="ARBA00023002"/>
    </source>
</evidence>